<evidence type="ECO:0000313" key="2">
    <source>
        <dbReference type="Proteomes" id="UP001156921"/>
    </source>
</evidence>
<name>A0ABQ6BF70_9CAUL</name>
<dbReference type="EMBL" id="BSOY01000007">
    <property type="protein sequence ID" value="GLS00576.1"/>
    <property type="molecule type" value="Genomic_DNA"/>
</dbReference>
<dbReference type="Proteomes" id="UP001156921">
    <property type="component" value="Unassembled WGS sequence"/>
</dbReference>
<dbReference type="RefSeq" id="WP_284220949.1">
    <property type="nucleotide sequence ID" value="NZ_BSOY01000007.1"/>
</dbReference>
<comment type="caution">
    <text evidence="1">The sequence shown here is derived from an EMBL/GenBank/DDBJ whole genome shotgun (WGS) entry which is preliminary data.</text>
</comment>
<gene>
    <name evidence="1" type="ORF">GCM10007859_05830</name>
</gene>
<keyword evidence="2" id="KW-1185">Reference proteome</keyword>
<organism evidence="1 2">
    <name type="scientific">Brevundimonas denitrificans</name>
    <dbReference type="NCBI Taxonomy" id="1443434"/>
    <lineage>
        <taxon>Bacteria</taxon>
        <taxon>Pseudomonadati</taxon>
        <taxon>Pseudomonadota</taxon>
        <taxon>Alphaproteobacteria</taxon>
        <taxon>Caulobacterales</taxon>
        <taxon>Caulobacteraceae</taxon>
        <taxon>Brevundimonas</taxon>
    </lineage>
</organism>
<proteinExistence type="predicted"/>
<sequence>MSRRNHDRYTAGDWREAGPTVGAILANRWLVYTECDLCELRIRADLKRIARERGPGFVLWGRATTCRRMGCPGRVTFWVRPHGAYGDVGMT</sequence>
<protein>
    <submittedName>
        <fullName evidence="1">Uncharacterized protein</fullName>
    </submittedName>
</protein>
<reference evidence="2" key="1">
    <citation type="journal article" date="2019" name="Int. J. Syst. Evol. Microbiol.">
        <title>The Global Catalogue of Microorganisms (GCM) 10K type strain sequencing project: providing services to taxonomists for standard genome sequencing and annotation.</title>
        <authorList>
            <consortium name="The Broad Institute Genomics Platform"/>
            <consortium name="The Broad Institute Genome Sequencing Center for Infectious Disease"/>
            <person name="Wu L."/>
            <person name="Ma J."/>
        </authorList>
    </citation>
    <scope>NUCLEOTIDE SEQUENCE [LARGE SCALE GENOMIC DNA]</scope>
    <source>
        <strain evidence="2">NBRC 110107</strain>
    </source>
</reference>
<evidence type="ECO:0000313" key="1">
    <source>
        <dbReference type="EMBL" id="GLS00576.1"/>
    </source>
</evidence>
<accession>A0ABQ6BF70</accession>